<evidence type="ECO:0000313" key="2">
    <source>
        <dbReference type="Proteomes" id="UP001219349"/>
    </source>
</evidence>
<evidence type="ECO:0008006" key="3">
    <source>
        <dbReference type="Google" id="ProtNLM"/>
    </source>
</evidence>
<dbReference type="Proteomes" id="UP001219349">
    <property type="component" value="Chromosome"/>
</dbReference>
<reference evidence="1 2" key="1">
    <citation type="submission" date="2021-01" db="EMBL/GenBank/DDBJ databases">
        <title>Biogeographic distribution of Paracoccus.</title>
        <authorList>
            <person name="Hollensteiner J."/>
            <person name="Leineberger J."/>
            <person name="Brinkhoff T."/>
            <person name="Daniel R."/>
        </authorList>
    </citation>
    <scope>NUCLEOTIDE SEQUENCE [LARGE SCALE GENOMIC DNA]</scope>
    <source>
        <strain evidence="1 2">KCTC 22803</strain>
    </source>
</reference>
<dbReference type="Gene3D" id="3.40.50.1820">
    <property type="entry name" value="alpha/beta hydrolase"/>
    <property type="match status" value="1"/>
</dbReference>
<organism evidence="1 2">
    <name type="scientific">Paracoccus fistulariae</name>
    <dbReference type="NCBI Taxonomy" id="658446"/>
    <lineage>
        <taxon>Bacteria</taxon>
        <taxon>Pseudomonadati</taxon>
        <taxon>Pseudomonadota</taxon>
        <taxon>Alphaproteobacteria</taxon>
        <taxon>Rhodobacterales</taxon>
        <taxon>Paracoccaceae</taxon>
        <taxon>Paracoccus</taxon>
    </lineage>
</organism>
<dbReference type="SUPFAM" id="SSF53474">
    <property type="entry name" value="alpha/beta-Hydrolases"/>
    <property type="match status" value="1"/>
</dbReference>
<name>A0ABY7SIW8_9RHOB</name>
<dbReference type="RefSeq" id="WP_271883831.1">
    <property type="nucleotide sequence ID" value="NZ_CP067136.1"/>
</dbReference>
<dbReference type="InterPro" id="IPR029058">
    <property type="entry name" value="AB_hydrolase_fold"/>
</dbReference>
<sequence>MISQGSARQDVSVEGVRLTVFTHRPAEDRGGLLMLFHGNSANAEMLRDFAIPLSEACGVTVAAPLFDKRRFPPDRYQRGNITDGRRRMRPSQQWTTRLVEPIVRQFHPSGDAPYWLWGFSAGAQFLSRVAAFQGFERAPQRIVIVSPSTHVLPVLGRYPTGEAAPYGLGGAFPKPFGQALQRRYLQRPITLSVGLEDREATDPSLSRSLAAKRQGSDRLARATRTFNLAAMTALRLRCDFNWRIDLVPGVDHSAQAMLQPCRACQMLEMPAAAHLCPADPAAHVRKPAFGAADPA</sequence>
<proteinExistence type="predicted"/>
<gene>
    <name evidence="1" type="ORF">JHX87_15985</name>
</gene>
<accession>A0ABY7SIW8</accession>
<evidence type="ECO:0000313" key="1">
    <source>
        <dbReference type="EMBL" id="WCR06946.1"/>
    </source>
</evidence>
<keyword evidence="2" id="KW-1185">Reference proteome</keyword>
<protein>
    <recommendedName>
        <fullName evidence="3">Alpha/beta hydrolase</fullName>
    </recommendedName>
</protein>
<dbReference type="EMBL" id="CP067136">
    <property type="protein sequence ID" value="WCR06946.1"/>
    <property type="molecule type" value="Genomic_DNA"/>
</dbReference>